<reference evidence="2 3" key="1">
    <citation type="submission" date="2017-08" db="EMBL/GenBank/DDBJ databases">
        <title>Draft genome sequence of pheromone producing symbiont Morganella morganii, of the female New Zealand grass grub Costelytra giveni.</title>
        <authorList>
            <person name="Laugraud A."/>
            <person name="Young S.D."/>
            <person name="Hurst M.H."/>
        </authorList>
    </citation>
    <scope>NUCLEOTIDE SEQUENCE [LARGE SCALE GENOMIC DNA]</scope>
    <source>
        <strain evidence="2 3">MMsCG</strain>
    </source>
</reference>
<dbReference type="AlphaFoldDB" id="A0A433ZYW6"/>
<protein>
    <recommendedName>
        <fullName evidence="1">DUF2169 domain-containing protein</fullName>
    </recommendedName>
</protein>
<dbReference type="Proteomes" id="UP000286908">
    <property type="component" value="Unassembled WGS sequence"/>
</dbReference>
<organism evidence="2 3">
    <name type="scientific">Morganella morganii</name>
    <name type="common">Proteus morganii</name>
    <dbReference type="NCBI Taxonomy" id="582"/>
    <lineage>
        <taxon>Bacteria</taxon>
        <taxon>Pseudomonadati</taxon>
        <taxon>Pseudomonadota</taxon>
        <taxon>Gammaproteobacteria</taxon>
        <taxon>Enterobacterales</taxon>
        <taxon>Morganellaceae</taxon>
        <taxon>Morganella</taxon>
    </lineage>
</organism>
<evidence type="ECO:0000313" key="3">
    <source>
        <dbReference type="Proteomes" id="UP000286908"/>
    </source>
</evidence>
<accession>A0A433ZYW6</accession>
<feature type="domain" description="DUF2169" evidence="1">
    <location>
        <begin position="25"/>
        <end position="325"/>
    </location>
</feature>
<evidence type="ECO:0000259" key="1">
    <source>
        <dbReference type="Pfam" id="PF09937"/>
    </source>
</evidence>
<comment type="caution">
    <text evidence="2">The sequence shown here is derived from an EMBL/GenBank/DDBJ whole genome shotgun (WGS) entry which is preliminary data.</text>
</comment>
<name>A0A433ZYW6_MORMO</name>
<sequence length="348" mass="39230">MNFINHTIFPALNYDCHNPHHDKFHVVASRITYDIRINNRDGQSQLIISPEQSPLNYTDVSYSEMVDTSIEYESDLAPYKPKTDIVVNATAFVPENNPVPVFDVGIQIGKYQKALRIFGPRSWIKEGNEWFLTESEPINYLDVRYEHASGGTYSTGDTVLTSPANPIGMGWYPAEFLAGCDKAQLPAHQIESPDIPAKHISQILRPDGFGFFGRTWQGRAEYAGNYHQNAISSHPPQMPDNLNYWCGAHPTLQIPHLKAGNKLPLKLFGLVSAAEIERQHVLFYVPVENLFVFIGSGLGFSIPKNLQLDTIVVDMNLRKVFCTYRIALPDSLNIAEMTLRYIPEHAAR</sequence>
<dbReference type="InterPro" id="IPR018683">
    <property type="entry name" value="DUF2169"/>
</dbReference>
<dbReference type="OrthoDB" id="237820at2"/>
<dbReference type="Pfam" id="PF09937">
    <property type="entry name" value="DUF2169"/>
    <property type="match status" value="1"/>
</dbReference>
<proteinExistence type="predicted"/>
<evidence type="ECO:0000313" key="2">
    <source>
        <dbReference type="EMBL" id="RUT67306.1"/>
    </source>
</evidence>
<dbReference type="EMBL" id="NRQY01000001">
    <property type="protein sequence ID" value="RUT67306.1"/>
    <property type="molecule type" value="Genomic_DNA"/>
</dbReference>
<gene>
    <name evidence="2" type="ORF">CKG00_13735</name>
</gene>